<feature type="compositionally biased region" description="Low complexity" evidence="1">
    <location>
        <begin position="64"/>
        <end position="74"/>
    </location>
</feature>
<feature type="compositionally biased region" description="Basic residues" evidence="1">
    <location>
        <begin position="86"/>
        <end position="97"/>
    </location>
</feature>
<comment type="caution">
    <text evidence="2">The sequence shown here is derived from an EMBL/GenBank/DDBJ whole genome shotgun (WGS) entry which is preliminary data.</text>
</comment>
<evidence type="ECO:0000313" key="3">
    <source>
        <dbReference type="Proteomes" id="UP000789595"/>
    </source>
</evidence>
<proteinExistence type="predicted"/>
<protein>
    <submittedName>
        <fullName evidence="2">Uncharacterized protein</fullName>
    </submittedName>
</protein>
<reference evidence="2" key="1">
    <citation type="submission" date="2021-11" db="EMBL/GenBank/DDBJ databases">
        <authorList>
            <consortium name="Genoscope - CEA"/>
            <person name="William W."/>
        </authorList>
    </citation>
    <scope>NUCLEOTIDE SEQUENCE</scope>
</reference>
<dbReference type="Proteomes" id="UP000789595">
    <property type="component" value="Unassembled WGS sequence"/>
</dbReference>
<sequence>MAEGGVGGGGHRGLAYRASLGRVLIAGRGHLLPPVRRCSGGRNFEHLWTWIFVPAHDLRRAGRRAPGSSAAPPANSQIRLDSASKRPPKFTIHHSRPRPTISE</sequence>
<organism evidence="2 3">
    <name type="scientific">Pelagomonas calceolata</name>
    <dbReference type="NCBI Taxonomy" id="35677"/>
    <lineage>
        <taxon>Eukaryota</taxon>
        <taxon>Sar</taxon>
        <taxon>Stramenopiles</taxon>
        <taxon>Ochrophyta</taxon>
        <taxon>Pelagophyceae</taxon>
        <taxon>Pelagomonadales</taxon>
        <taxon>Pelagomonadaceae</taxon>
        <taxon>Pelagomonas</taxon>
    </lineage>
</organism>
<accession>A0A8J2SM17</accession>
<evidence type="ECO:0000313" key="2">
    <source>
        <dbReference type="EMBL" id="CAH0373446.1"/>
    </source>
</evidence>
<evidence type="ECO:0000256" key="1">
    <source>
        <dbReference type="SAM" id="MobiDB-lite"/>
    </source>
</evidence>
<name>A0A8J2SM17_9STRA</name>
<gene>
    <name evidence="2" type="ORF">PECAL_4P06430</name>
</gene>
<dbReference type="EMBL" id="CAKKNE010000004">
    <property type="protein sequence ID" value="CAH0373446.1"/>
    <property type="molecule type" value="Genomic_DNA"/>
</dbReference>
<keyword evidence="3" id="KW-1185">Reference proteome</keyword>
<dbReference type="AlphaFoldDB" id="A0A8J2SM17"/>
<feature type="region of interest" description="Disordered" evidence="1">
    <location>
        <begin position="62"/>
        <end position="103"/>
    </location>
</feature>